<dbReference type="OrthoDB" id="114108at2"/>
<sequence length="419" mass="46260">MSSLLPSRFHAVQEASAGPALVANVRVPRPPATSLRMVVIIPAKNEAENLPATLAALVNQTTLAGQPLNPAEYEILVLANNCQDQTATVARAFAACHPTVAIHVLEVELSRSEAHIGKARRLLMDEACRRLELVNNADSFIASTDADTLVSPTWLAATQAALARGADAVGGRILMRTPAYPATGSVRRYQLQDATYQLLRARLETVLDPTDSDPWPRHHQHFGASLALTPAAYRRVGGLPEVPYLEDEALYQALLRHDLQLRHCPQVRVYTSDRQVGRVAVGLSWQLRQWAQLEQSQQAPLVESPARLAVEWKARCALRALWQGKPARTVAETLPALATALGLPLKTLTKQLHGCGTFGQLWSWVRAYWAKHGRWEAQWPPVALQDAIAHLRRELVIHDLPKKHNASHEAPLDWPRARA</sequence>
<dbReference type="Pfam" id="PF00535">
    <property type="entry name" value="Glycos_transf_2"/>
    <property type="match status" value="1"/>
</dbReference>
<dbReference type="SUPFAM" id="SSF53448">
    <property type="entry name" value="Nucleotide-diphospho-sugar transferases"/>
    <property type="match status" value="1"/>
</dbReference>
<dbReference type="InterPro" id="IPR001173">
    <property type="entry name" value="Glyco_trans_2-like"/>
</dbReference>
<dbReference type="PANTHER" id="PTHR43685:SF14">
    <property type="entry name" value="GLYCOSYLTRANSFERASE 2-LIKE DOMAIN-CONTAINING PROTEIN"/>
    <property type="match status" value="1"/>
</dbReference>
<evidence type="ECO:0000259" key="1">
    <source>
        <dbReference type="Pfam" id="PF00535"/>
    </source>
</evidence>
<keyword evidence="3" id="KW-1185">Reference proteome</keyword>
<reference evidence="2 3" key="1">
    <citation type="submission" date="2019-04" db="EMBL/GenBank/DDBJ databases">
        <authorList>
            <person name="Feng G."/>
            <person name="Zhang J."/>
            <person name="Zhu H."/>
        </authorList>
    </citation>
    <scope>NUCLEOTIDE SEQUENCE [LARGE SCALE GENOMIC DNA]</scope>
    <source>
        <strain evidence="2 3">92R-1</strain>
    </source>
</reference>
<dbReference type="RefSeq" id="WP_135432722.1">
    <property type="nucleotide sequence ID" value="NZ_SRLA01000002.1"/>
</dbReference>
<dbReference type="GO" id="GO:0016740">
    <property type="term" value="F:transferase activity"/>
    <property type="evidence" value="ECO:0007669"/>
    <property type="project" value="UniProtKB-KW"/>
</dbReference>
<keyword evidence="2" id="KW-0808">Transferase</keyword>
<comment type="caution">
    <text evidence="2">The sequence shown here is derived from an EMBL/GenBank/DDBJ whole genome shotgun (WGS) entry which is preliminary data.</text>
</comment>
<accession>A0A4Z0P823</accession>
<dbReference type="InterPro" id="IPR029044">
    <property type="entry name" value="Nucleotide-diphossugar_trans"/>
</dbReference>
<name>A0A4Z0P823_9BACT</name>
<dbReference type="Gene3D" id="3.90.550.10">
    <property type="entry name" value="Spore Coat Polysaccharide Biosynthesis Protein SpsA, Chain A"/>
    <property type="match status" value="1"/>
</dbReference>
<evidence type="ECO:0000313" key="3">
    <source>
        <dbReference type="Proteomes" id="UP000298337"/>
    </source>
</evidence>
<dbReference type="InterPro" id="IPR050834">
    <property type="entry name" value="Glycosyltransf_2"/>
</dbReference>
<protein>
    <submittedName>
        <fullName evidence="2">Glycosyltransferase</fullName>
    </submittedName>
</protein>
<dbReference type="PANTHER" id="PTHR43685">
    <property type="entry name" value="GLYCOSYLTRANSFERASE"/>
    <property type="match status" value="1"/>
</dbReference>
<dbReference type="EMBL" id="SRLA01000002">
    <property type="protein sequence ID" value="TGE07547.1"/>
    <property type="molecule type" value="Genomic_DNA"/>
</dbReference>
<proteinExistence type="predicted"/>
<gene>
    <name evidence="2" type="ORF">EU556_07270</name>
</gene>
<evidence type="ECO:0000313" key="2">
    <source>
        <dbReference type="EMBL" id="TGE07547.1"/>
    </source>
</evidence>
<feature type="domain" description="Glycosyltransferase 2-like" evidence="1">
    <location>
        <begin position="39"/>
        <end position="188"/>
    </location>
</feature>
<organism evidence="2 3">
    <name type="scientific">Hymenobacter fodinae</name>
    <dbReference type="NCBI Taxonomy" id="2510796"/>
    <lineage>
        <taxon>Bacteria</taxon>
        <taxon>Pseudomonadati</taxon>
        <taxon>Bacteroidota</taxon>
        <taxon>Cytophagia</taxon>
        <taxon>Cytophagales</taxon>
        <taxon>Hymenobacteraceae</taxon>
        <taxon>Hymenobacter</taxon>
    </lineage>
</organism>
<dbReference type="AlphaFoldDB" id="A0A4Z0P823"/>
<dbReference type="Proteomes" id="UP000298337">
    <property type="component" value="Unassembled WGS sequence"/>
</dbReference>